<dbReference type="Gene3D" id="2.60.120.260">
    <property type="entry name" value="Galactose-binding domain-like"/>
    <property type="match status" value="1"/>
</dbReference>
<organism evidence="3 4">
    <name type="scientific">Favolaschia claudopus</name>
    <dbReference type="NCBI Taxonomy" id="2862362"/>
    <lineage>
        <taxon>Eukaryota</taxon>
        <taxon>Fungi</taxon>
        <taxon>Dikarya</taxon>
        <taxon>Basidiomycota</taxon>
        <taxon>Agaricomycotina</taxon>
        <taxon>Agaricomycetes</taxon>
        <taxon>Agaricomycetidae</taxon>
        <taxon>Agaricales</taxon>
        <taxon>Marasmiineae</taxon>
        <taxon>Mycenaceae</taxon>
        <taxon>Favolaschia</taxon>
    </lineage>
</organism>
<feature type="transmembrane region" description="Helical" evidence="2">
    <location>
        <begin position="298"/>
        <end position="319"/>
    </location>
</feature>
<dbReference type="EMBL" id="JAWWNJ010000009">
    <property type="protein sequence ID" value="KAK7048384.1"/>
    <property type="molecule type" value="Genomic_DNA"/>
</dbReference>
<evidence type="ECO:0000313" key="4">
    <source>
        <dbReference type="Proteomes" id="UP001362999"/>
    </source>
</evidence>
<keyword evidence="2" id="KW-0812">Transmembrane</keyword>
<reference evidence="3 4" key="1">
    <citation type="journal article" date="2024" name="J Genomics">
        <title>Draft genome sequencing and assembly of Favolaschia claudopus CIRM-BRFM 2984 isolated from oak limbs.</title>
        <authorList>
            <person name="Navarro D."/>
            <person name="Drula E."/>
            <person name="Chaduli D."/>
            <person name="Cazenave R."/>
            <person name="Ahrendt S."/>
            <person name="Wang J."/>
            <person name="Lipzen A."/>
            <person name="Daum C."/>
            <person name="Barry K."/>
            <person name="Grigoriev I.V."/>
            <person name="Favel A."/>
            <person name="Rosso M.N."/>
            <person name="Martin F."/>
        </authorList>
    </citation>
    <scope>NUCLEOTIDE SEQUENCE [LARGE SCALE GENOMIC DNA]</scope>
    <source>
        <strain evidence="3 4">CIRM-BRFM 2984</strain>
    </source>
</reference>
<feature type="region of interest" description="Disordered" evidence="1">
    <location>
        <begin position="326"/>
        <end position="348"/>
    </location>
</feature>
<keyword evidence="2" id="KW-0472">Membrane</keyword>
<evidence type="ECO:0000256" key="2">
    <source>
        <dbReference type="SAM" id="Phobius"/>
    </source>
</evidence>
<accession>A0AAW0DBJ6</accession>
<name>A0AAW0DBJ6_9AGAR</name>
<proteinExistence type="predicted"/>
<sequence length="348" mass="37546">MAPNVTLIVDDQDTSQIQYHCPVTKQQVKGSYFRNTWTTIGSLSCGLQLESGWFSHVFNGTQARIWVSIPQSSQNYSYSVKIDDGPFIVHTGEGYFESPILEDGMHTIFYAAGDTSLQPALDYLTVTAGPSTPLLGRTVIVDDSEIADYSGNWSTEAPATYVLARGSALYNNTTHWTSGAGDSFSYTFNGNSIAIYGVIPTNNDTLNSTATWAIDGRPPTAISLPIGSSFVKPMTELFFVDALSPSTHTLVFNMTDVAPSHFFGIDFIVYNSSASTVPKGSTSIPTGGSTSKNHTGTIVGAVVGSVAGVVLVALFLFLYQRNRRGNSQQRSTPWNDIRKNKQAQSAGQ</sequence>
<evidence type="ECO:0008006" key="5">
    <source>
        <dbReference type="Google" id="ProtNLM"/>
    </source>
</evidence>
<dbReference type="AlphaFoldDB" id="A0AAW0DBJ6"/>
<dbReference type="Proteomes" id="UP001362999">
    <property type="component" value="Unassembled WGS sequence"/>
</dbReference>
<protein>
    <recommendedName>
        <fullName evidence="5">DUF2341 domain-containing protein</fullName>
    </recommendedName>
</protein>
<keyword evidence="4" id="KW-1185">Reference proteome</keyword>
<comment type="caution">
    <text evidence="3">The sequence shown here is derived from an EMBL/GenBank/DDBJ whole genome shotgun (WGS) entry which is preliminary data.</text>
</comment>
<evidence type="ECO:0000256" key="1">
    <source>
        <dbReference type="SAM" id="MobiDB-lite"/>
    </source>
</evidence>
<keyword evidence="2" id="KW-1133">Transmembrane helix</keyword>
<evidence type="ECO:0000313" key="3">
    <source>
        <dbReference type="EMBL" id="KAK7048384.1"/>
    </source>
</evidence>
<gene>
    <name evidence="3" type="ORF">R3P38DRAFT_2869005</name>
</gene>